<feature type="non-terminal residue" evidence="2">
    <location>
        <position position="1"/>
    </location>
</feature>
<keyword evidence="1" id="KW-1133">Transmembrane helix</keyword>
<comment type="caution">
    <text evidence="2">The sequence shown here is derived from an EMBL/GenBank/DDBJ whole genome shotgun (WGS) entry which is preliminary data.</text>
</comment>
<feature type="transmembrane region" description="Helical" evidence="1">
    <location>
        <begin position="33"/>
        <end position="53"/>
    </location>
</feature>
<evidence type="ECO:0000313" key="3">
    <source>
        <dbReference type="Proteomes" id="UP000321926"/>
    </source>
</evidence>
<organism evidence="2 3">
    <name type="scientific">Pontibacter qinzhouensis</name>
    <dbReference type="NCBI Taxonomy" id="2603253"/>
    <lineage>
        <taxon>Bacteria</taxon>
        <taxon>Pseudomonadati</taxon>
        <taxon>Bacteroidota</taxon>
        <taxon>Cytophagia</taxon>
        <taxon>Cytophagales</taxon>
        <taxon>Hymenobacteraceae</taxon>
        <taxon>Pontibacter</taxon>
    </lineage>
</organism>
<protein>
    <submittedName>
        <fullName evidence="2">Metal-dependent hydrolase</fullName>
    </submittedName>
</protein>
<accession>A0A5C8JDH2</accession>
<dbReference type="EMBL" id="VRTY01000080">
    <property type="protein sequence ID" value="TXK36410.1"/>
    <property type="molecule type" value="Genomic_DNA"/>
</dbReference>
<keyword evidence="3" id="KW-1185">Reference proteome</keyword>
<gene>
    <name evidence="2" type="ORF">FVR03_17815</name>
</gene>
<dbReference type="PANTHER" id="PTHR40031:SF1">
    <property type="entry name" value="MEMBRANE-BOUND METAL-DEPENDENT HYDROLASE"/>
    <property type="match status" value="1"/>
</dbReference>
<reference evidence="2 3" key="1">
    <citation type="submission" date="2019-08" db="EMBL/GenBank/DDBJ databases">
        <authorList>
            <person name="Shi S."/>
        </authorList>
    </citation>
    <scope>NUCLEOTIDE SEQUENCE [LARGE SCALE GENOMIC DNA]</scope>
    <source>
        <strain evidence="2 3">GY10130</strain>
    </source>
</reference>
<dbReference type="Pfam" id="PF04307">
    <property type="entry name" value="YdjM"/>
    <property type="match status" value="1"/>
</dbReference>
<keyword evidence="1" id="KW-0812">Transmembrane</keyword>
<feature type="transmembrane region" description="Helical" evidence="1">
    <location>
        <begin position="6"/>
        <end position="21"/>
    </location>
</feature>
<evidence type="ECO:0000256" key="1">
    <source>
        <dbReference type="SAM" id="Phobius"/>
    </source>
</evidence>
<feature type="transmembrane region" description="Helical" evidence="1">
    <location>
        <begin position="65"/>
        <end position="90"/>
    </location>
</feature>
<dbReference type="InterPro" id="IPR007404">
    <property type="entry name" value="YdjM-like"/>
</dbReference>
<dbReference type="RefSeq" id="WP_147923124.1">
    <property type="nucleotide sequence ID" value="NZ_VRTY01000080.1"/>
</dbReference>
<name>A0A5C8JDH2_9BACT</name>
<keyword evidence="1" id="KW-0472">Membrane</keyword>
<dbReference type="GO" id="GO:0016787">
    <property type="term" value="F:hydrolase activity"/>
    <property type="evidence" value="ECO:0007669"/>
    <property type="project" value="UniProtKB-KW"/>
</dbReference>
<dbReference type="PANTHER" id="PTHR40031">
    <property type="entry name" value="HYPOTHETICAL MEMBRANE SPANNING PROTEIN"/>
    <property type="match status" value="1"/>
</dbReference>
<dbReference type="Proteomes" id="UP000321926">
    <property type="component" value="Unassembled WGS sequence"/>
</dbReference>
<dbReference type="OrthoDB" id="9781927at2"/>
<proteinExistence type="predicted"/>
<feature type="transmembrane region" description="Helical" evidence="1">
    <location>
        <begin position="102"/>
        <end position="122"/>
    </location>
</feature>
<evidence type="ECO:0000313" key="2">
    <source>
        <dbReference type="EMBL" id="TXK36410.1"/>
    </source>
</evidence>
<dbReference type="InterPro" id="IPR053170">
    <property type="entry name" value="Transcription_regulator"/>
</dbReference>
<sequence>HSFLFAIVMSPVLGWLLHRLYRRQQATYRDWTLLFFLGFTTHAILDSFTTWGTQLFWPFSNYGVAFYNIFVVDPFYTVPFLLLVVVAAFYHRSNPVRQKLNYVALAISSAYIVFSFVAKASANKVFEQAMERQGISYSSYISKPTPLNTLLWTVTAAGEDGYYTGFYSLLDPDKNIRFAFEPKQEQLLQPYRGQPKLERLLDITKGYYTVEKTADGIALNDLRFGQFDGWRKSGGEYVFKYKVWRDEQGDLQFEEQNYRPKVDKQYLNSYYNRILGQK</sequence>
<keyword evidence="2" id="KW-0378">Hydrolase</keyword>
<dbReference type="AlphaFoldDB" id="A0A5C8JDH2"/>